<dbReference type="FunCoup" id="G8YUE0">
    <property type="interactions" value="89"/>
</dbReference>
<dbReference type="GO" id="GO:0007264">
    <property type="term" value="P:small GTPase-mediated signal transduction"/>
    <property type="evidence" value="ECO:0007669"/>
    <property type="project" value="TreeGrafter"/>
</dbReference>
<dbReference type="CDD" id="cd04399">
    <property type="entry name" value="RhoGAP_fRGD2"/>
    <property type="match status" value="1"/>
</dbReference>
<dbReference type="Pfam" id="PF00620">
    <property type="entry name" value="RhoGAP"/>
    <property type="match status" value="1"/>
</dbReference>
<evidence type="ECO:0000256" key="2">
    <source>
        <dbReference type="SAM" id="MobiDB-lite"/>
    </source>
</evidence>
<dbReference type="GO" id="GO:0005096">
    <property type="term" value="F:GTPase activator activity"/>
    <property type="evidence" value="ECO:0007669"/>
    <property type="project" value="TreeGrafter"/>
</dbReference>
<dbReference type="Pfam" id="PF00611">
    <property type="entry name" value="FCH"/>
    <property type="match status" value="1"/>
</dbReference>
<dbReference type="PROSITE" id="PS50186">
    <property type="entry name" value="DEP"/>
    <property type="match status" value="1"/>
</dbReference>
<dbReference type="InterPro" id="IPR001060">
    <property type="entry name" value="FCH_dom"/>
</dbReference>
<name>G8YUE0_PICSO</name>
<evidence type="ECO:0000313" key="7">
    <source>
        <dbReference type="Proteomes" id="UP000005222"/>
    </source>
</evidence>
<dbReference type="Proteomes" id="UP000005222">
    <property type="component" value="Chromosome A"/>
</dbReference>
<feature type="region of interest" description="Disordered" evidence="2">
    <location>
        <begin position="698"/>
        <end position="850"/>
    </location>
</feature>
<dbReference type="InterPro" id="IPR000198">
    <property type="entry name" value="RhoGAP_dom"/>
</dbReference>
<dbReference type="PROSITE" id="PS50238">
    <property type="entry name" value="RHOGAP"/>
    <property type="match status" value="1"/>
</dbReference>
<sequence length="850" mass="98293">MSFAESFWTANYESGVSVLFEQLQHGIHENEDFIQLFSKRMESEIIYSLELETIQKTSSKSSNKRLTNDDYVSSIKNSFQRFNECFAKEGEYHAQVANSIKELVIAPFSKWCKEHEQRVEYSKTAIQERYKVFKSQKQNLEKLQKRYFNRCRMLEEFKTHYTEDEINEELSDAEAMSENQVDDENSLAEDDDEVYYLDGKQYDKKAIKSLLTNILKGVELSSHKIPILGTYNNVSLGSDITQWLIDNMPELKGNIARAEKIGQDLINEDFIRLIGAMNTKNFINSSQYYYQWKPVVFEITKLSEFELQKDSPDDQLNRSSTVIKSSQFADYLDDMKQALGVSAIDYKDRSQLSKLINEVNKLDSQYYQLTVQVDKLRCDLEEVIMDHLAFMQKCELDRVKAIKKVSYDFIACFSKGVEFIDSIYQEMVLIEETINPINDLKFLIDNYATGRFKPHVILYDNYYNSNVKQTFGVDLSVKSRIDRKVVPIIVQCILSYLDHIYPELENDEERIHLWTKPVHLSKVHQLRFKLNDINDTSKVHTILKESHPIIVTNVLKLYFMELPDSIIPHDYYDLIKSLYQNYPSNSSEKETHESRITGLQNVLVDLPKCSLATLDAILTHLGRLVNIIGSKDKEVSKDLEKRLAKEFSSLVLRPKSEDLGSDYLTSNASLNDKHQYNLLIDLFENKETIFKELRRRNSSRVSSASFERHNSSSSGPKEVVVEKSKKRLERKLQDAMHTNKNKETEDERVSRDKENGHKKNDLSISKENEALPPPPEEPKTPPSGLKRSPSPKKGLSSHLKENERKSFGKGSKKSSKKDDSGLATKQNEKKDEPAGEHFKNKKEDGVIVVD</sequence>
<evidence type="ECO:0000259" key="4">
    <source>
        <dbReference type="PROSITE" id="PS50238"/>
    </source>
</evidence>
<feature type="compositionally biased region" description="Basic and acidic residues" evidence="2">
    <location>
        <begin position="740"/>
        <end position="769"/>
    </location>
</feature>
<organism evidence="6 7">
    <name type="scientific">Pichia sorbitophila (strain ATCC MYA-4447 / BCRC 22081 / CBS 7064 / NBRC 10061 / NRRL Y-12695)</name>
    <name type="common">Hybrid yeast</name>
    <dbReference type="NCBI Taxonomy" id="559304"/>
    <lineage>
        <taxon>Eukaryota</taxon>
        <taxon>Fungi</taxon>
        <taxon>Dikarya</taxon>
        <taxon>Ascomycota</taxon>
        <taxon>Saccharomycotina</taxon>
        <taxon>Pichiomycetes</taxon>
        <taxon>Debaryomycetaceae</taxon>
        <taxon>Millerozyma</taxon>
    </lineage>
</organism>
<dbReference type="PROSITE" id="PS51741">
    <property type="entry name" value="F_BAR"/>
    <property type="match status" value="1"/>
</dbReference>
<dbReference type="PANTHER" id="PTHR23065:SF17">
    <property type="entry name" value="RHO-GTPASE-ACTIVATING PROTEIN RGD2"/>
    <property type="match status" value="1"/>
</dbReference>
<dbReference type="SMART" id="SM00055">
    <property type="entry name" value="FCH"/>
    <property type="match status" value="1"/>
</dbReference>
<protein>
    <submittedName>
        <fullName evidence="6">Piso0_000044 protein</fullName>
    </submittedName>
</protein>
<evidence type="ECO:0000256" key="1">
    <source>
        <dbReference type="PROSITE-ProRule" id="PRU01077"/>
    </source>
</evidence>
<dbReference type="OMA" id="RKTWIYE"/>
<feature type="domain" description="Rho-GAP" evidence="4">
    <location>
        <begin position="473"/>
        <end position="690"/>
    </location>
</feature>
<evidence type="ECO:0000259" key="3">
    <source>
        <dbReference type="PROSITE" id="PS50186"/>
    </source>
</evidence>
<dbReference type="eggNOG" id="ENOG502QQWB">
    <property type="taxonomic scope" value="Eukaryota"/>
</dbReference>
<dbReference type="GO" id="GO:0005737">
    <property type="term" value="C:cytoplasm"/>
    <property type="evidence" value="ECO:0007669"/>
    <property type="project" value="TreeGrafter"/>
</dbReference>
<dbReference type="InterPro" id="IPR000591">
    <property type="entry name" value="DEP_dom"/>
</dbReference>
<dbReference type="InterPro" id="IPR027267">
    <property type="entry name" value="AH/BAR_dom_sf"/>
</dbReference>
<dbReference type="PANTHER" id="PTHR23065">
    <property type="entry name" value="PROLINE-SERINE-THREONINE PHOSPHATASE INTERACTING PROTEIN 1"/>
    <property type="match status" value="1"/>
</dbReference>
<dbReference type="InterPro" id="IPR031160">
    <property type="entry name" value="F_BAR_dom"/>
</dbReference>
<evidence type="ECO:0000313" key="6">
    <source>
        <dbReference type="EMBL" id="CCE72473.1"/>
    </source>
</evidence>
<proteinExistence type="predicted"/>
<dbReference type="Gene3D" id="1.20.1270.60">
    <property type="entry name" value="Arfaptin homology (AH) domain/BAR domain"/>
    <property type="match status" value="2"/>
</dbReference>
<dbReference type="SUPFAM" id="SSF46785">
    <property type="entry name" value="Winged helix' DNA-binding domain"/>
    <property type="match status" value="1"/>
</dbReference>
<dbReference type="STRING" id="559304.G8YUE0"/>
<dbReference type="EMBL" id="FO082059">
    <property type="protein sequence ID" value="CCE72473.1"/>
    <property type="molecule type" value="Genomic_DNA"/>
</dbReference>
<dbReference type="GO" id="GO:0005886">
    <property type="term" value="C:plasma membrane"/>
    <property type="evidence" value="ECO:0007669"/>
    <property type="project" value="TreeGrafter"/>
</dbReference>
<gene>
    <name evidence="6" type="primary">Piso0_000044</name>
    <name evidence="6" type="ORF">GNLVRS01_PISO0A00924g</name>
</gene>
<dbReference type="InParanoid" id="G8YUE0"/>
<evidence type="ECO:0000259" key="5">
    <source>
        <dbReference type="PROSITE" id="PS51741"/>
    </source>
</evidence>
<dbReference type="SUPFAM" id="SSF48350">
    <property type="entry name" value="GTPase activation domain, GAP"/>
    <property type="match status" value="1"/>
</dbReference>
<dbReference type="GO" id="GO:0000935">
    <property type="term" value="C:division septum"/>
    <property type="evidence" value="ECO:0007669"/>
    <property type="project" value="TreeGrafter"/>
</dbReference>
<keyword evidence="7" id="KW-1185">Reference proteome</keyword>
<dbReference type="InterPro" id="IPR008936">
    <property type="entry name" value="Rho_GTPase_activation_prot"/>
</dbReference>
<dbReference type="GO" id="GO:0007010">
    <property type="term" value="P:cytoskeleton organization"/>
    <property type="evidence" value="ECO:0007669"/>
    <property type="project" value="TreeGrafter"/>
</dbReference>
<feature type="domain" description="DEP" evidence="3">
    <location>
        <begin position="214"/>
        <end position="294"/>
    </location>
</feature>
<dbReference type="Pfam" id="PF00610">
    <property type="entry name" value="DEP"/>
    <property type="match status" value="1"/>
</dbReference>
<dbReference type="HOGENOM" id="CLU_008201_1_0_1"/>
<dbReference type="SMART" id="SM00324">
    <property type="entry name" value="RhoGAP"/>
    <property type="match status" value="1"/>
</dbReference>
<dbReference type="InterPro" id="IPR036388">
    <property type="entry name" value="WH-like_DNA-bd_sf"/>
</dbReference>
<keyword evidence="1" id="KW-0175">Coiled coil</keyword>
<dbReference type="OrthoDB" id="2155291at2759"/>
<dbReference type="InterPro" id="IPR036390">
    <property type="entry name" value="WH_DNA-bd_sf"/>
</dbReference>
<dbReference type="AlphaFoldDB" id="G8YUE0"/>
<feature type="compositionally biased region" description="Basic and acidic residues" evidence="2">
    <location>
        <begin position="816"/>
        <end position="850"/>
    </location>
</feature>
<dbReference type="SMART" id="SM00049">
    <property type="entry name" value="DEP"/>
    <property type="match status" value="1"/>
</dbReference>
<dbReference type="Gene3D" id="1.10.555.10">
    <property type="entry name" value="Rho GTPase activation protein"/>
    <property type="match status" value="1"/>
</dbReference>
<feature type="domain" description="F-BAR" evidence="5">
    <location>
        <begin position="1"/>
        <end position="439"/>
    </location>
</feature>
<dbReference type="Gene3D" id="1.10.10.10">
    <property type="entry name" value="Winged helix-like DNA-binding domain superfamily/Winged helix DNA-binding domain"/>
    <property type="match status" value="1"/>
</dbReference>
<dbReference type="SUPFAM" id="SSF103657">
    <property type="entry name" value="BAR/IMD domain-like"/>
    <property type="match status" value="1"/>
</dbReference>
<reference evidence="6 7" key="1">
    <citation type="journal article" date="2012" name="G3 (Bethesda)">
        <title>Pichia sorbitophila, an interspecies yeast hybrid reveals early steps of genome resolution following polyploidization.</title>
        <authorList>
            <person name="Leh Louis V."/>
            <person name="Despons L."/>
            <person name="Friedrich A."/>
            <person name="Martin T."/>
            <person name="Durrens P."/>
            <person name="Casaregola S."/>
            <person name="Neuveglise C."/>
            <person name="Fairhead C."/>
            <person name="Marck C."/>
            <person name="Cruz J.A."/>
            <person name="Straub M.L."/>
            <person name="Kugler V."/>
            <person name="Sacerdot C."/>
            <person name="Uzunov Z."/>
            <person name="Thierry A."/>
            <person name="Weiss S."/>
            <person name="Bleykasten C."/>
            <person name="De Montigny J."/>
            <person name="Jacques N."/>
            <person name="Jung P."/>
            <person name="Lemaire M."/>
            <person name="Mallet S."/>
            <person name="Morel G."/>
            <person name="Richard G.F."/>
            <person name="Sarkar A."/>
            <person name="Savel G."/>
            <person name="Schacherer J."/>
            <person name="Seret M.L."/>
            <person name="Talla E."/>
            <person name="Samson G."/>
            <person name="Jubin C."/>
            <person name="Poulain J."/>
            <person name="Vacherie B."/>
            <person name="Barbe V."/>
            <person name="Pelletier E."/>
            <person name="Sherman D.J."/>
            <person name="Westhof E."/>
            <person name="Weissenbach J."/>
            <person name="Baret P.V."/>
            <person name="Wincker P."/>
            <person name="Gaillardin C."/>
            <person name="Dujon B."/>
            <person name="Souciet J.L."/>
        </authorList>
    </citation>
    <scope>NUCLEOTIDE SEQUENCE [LARGE SCALE GENOMIC DNA]</scope>
    <source>
        <strain evidence="7">ATCC MYA-4447 / BCRC 22081 / CBS 7064 / NBRC 10061 / NRRL Y-12695</strain>
    </source>
</reference>
<accession>G8YUE0</accession>